<keyword evidence="9" id="KW-1185">Reference proteome</keyword>
<evidence type="ECO:0000313" key="10">
    <source>
        <dbReference type="RefSeq" id="XP_034230367.1"/>
    </source>
</evidence>
<protein>
    <submittedName>
        <fullName evidence="10">Lipase 1-like</fullName>
    </submittedName>
</protein>
<dbReference type="InterPro" id="IPR029058">
    <property type="entry name" value="AB_hydrolase_fold"/>
</dbReference>
<evidence type="ECO:0000256" key="2">
    <source>
        <dbReference type="ARBA" id="ARBA00022729"/>
    </source>
</evidence>
<dbReference type="Proteomes" id="UP000515158">
    <property type="component" value="Unplaced"/>
</dbReference>
<evidence type="ECO:0000256" key="4">
    <source>
        <dbReference type="ARBA" id="ARBA00022963"/>
    </source>
</evidence>
<keyword evidence="5" id="KW-0443">Lipid metabolism</keyword>
<feature type="domain" description="Partial AB-hydrolase lipase" evidence="8">
    <location>
        <begin position="129"/>
        <end position="185"/>
    </location>
</feature>
<evidence type="ECO:0000256" key="7">
    <source>
        <dbReference type="SAM" id="MobiDB-lite"/>
    </source>
</evidence>
<dbReference type="Pfam" id="PF04083">
    <property type="entry name" value="Abhydro_lipase"/>
    <property type="match status" value="1"/>
</dbReference>
<evidence type="ECO:0000256" key="5">
    <source>
        <dbReference type="ARBA" id="ARBA00023098"/>
    </source>
</evidence>
<dbReference type="GO" id="GO:0016042">
    <property type="term" value="P:lipid catabolic process"/>
    <property type="evidence" value="ECO:0007669"/>
    <property type="project" value="UniProtKB-KW"/>
</dbReference>
<keyword evidence="2" id="KW-0732">Signal</keyword>
<dbReference type="Gene3D" id="3.40.50.1820">
    <property type="entry name" value="alpha/beta hydrolase"/>
    <property type="match status" value="1"/>
</dbReference>
<accession>A0A6P8Y9E1</accession>
<dbReference type="OrthoDB" id="9974421at2759"/>
<evidence type="ECO:0000313" key="9">
    <source>
        <dbReference type="Proteomes" id="UP000515158"/>
    </source>
</evidence>
<evidence type="ECO:0000256" key="3">
    <source>
        <dbReference type="ARBA" id="ARBA00022801"/>
    </source>
</evidence>
<keyword evidence="6" id="KW-0325">Glycoprotein</keyword>
<evidence type="ECO:0000256" key="1">
    <source>
        <dbReference type="ARBA" id="ARBA00010701"/>
    </source>
</evidence>
<dbReference type="RefSeq" id="XP_034230367.1">
    <property type="nucleotide sequence ID" value="XM_034374476.1"/>
</dbReference>
<keyword evidence="4" id="KW-0442">Lipid degradation</keyword>
<organism evidence="10">
    <name type="scientific">Thrips palmi</name>
    <name type="common">Melon thrips</name>
    <dbReference type="NCBI Taxonomy" id="161013"/>
    <lineage>
        <taxon>Eukaryota</taxon>
        <taxon>Metazoa</taxon>
        <taxon>Ecdysozoa</taxon>
        <taxon>Arthropoda</taxon>
        <taxon>Hexapoda</taxon>
        <taxon>Insecta</taxon>
        <taxon>Pterygota</taxon>
        <taxon>Neoptera</taxon>
        <taxon>Paraneoptera</taxon>
        <taxon>Thysanoptera</taxon>
        <taxon>Terebrantia</taxon>
        <taxon>Thripoidea</taxon>
        <taxon>Thripidae</taxon>
        <taxon>Thrips</taxon>
    </lineage>
</organism>
<comment type="similarity">
    <text evidence="1">Belongs to the AB hydrolase superfamily. Lipase family.</text>
</comment>
<dbReference type="FunFam" id="3.40.50.1820:FF:000057">
    <property type="entry name" value="Lipase"/>
    <property type="match status" value="1"/>
</dbReference>
<dbReference type="InParanoid" id="A0A6P8Y9E1"/>
<dbReference type="PANTHER" id="PTHR11005">
    <property type="entry name" value="LYSOSOMAL ACID LIPASE-RELATED"/>
    <property type="match status" value="1"/>
</dbReference>
<name>A0A6P8Y9E1_THRPL</name>
<dbReference type="KEGG" id="tpal:117639082"/>
<dbReference type="GeneID" id="117639082"/>
<proteinExistence type="inferred from homology"/>
<evidence type="ECO:0000259" key="8">
    <source>
        <dbReference type="Pfam" id="PF04083"/>
    </source>
</evidence>
<dbReference type="InterPro" id="IPR006693">
    <property type="entry name" value="AB_hydrolase_lipase"/>
</dbReference>
<evidence type="ECO:0000256" key="6">
    <source>
        <dbReference type="ARBA" id="ARBA00023180"/>
    </source>
</evidence>
<feature type="region of interest" description="Disordered" evidence="7">
    <location>
        <begin position="47"/>
        <end position="84"/>
    </location>
</feature>
<keyword evidence="3" id="KW-0378">Hydrolase</keyword>
<dbReference type="SUPFAM" id="SSF53474">
    <property type="entry name" value="alpha/beta-Hydrolases"/>
    <property type="match status" value="1"/>
</dbReference>
<gene>
    <name evidence="10" type="primary">LOC117639082</name>
</gene>
<reference evidence="10" key="1">
    <citation type="submission" date="2025-08" db="UniProtKB">
        <authorList>
            <consortium name="RefSeq"/>
        </authorList>
    </citation>
    <scope>IDENTIFICATION</scope>
    <source>
        <tissue evidence="10">Total insect</tissue>
    </source>
</reference>
<feature type="compositionally biased region" description="Polar residues" evidence="7">
    <location>
        <begin position="55"/>
        <end position="64"/>
    </location>
</feature>
<dbReference type="GO" id="GO:0016787">
    <property type="term" value="F:hydrolase activity"/>
    <property type="evidence" value="ECO:0007669"/>
    <property type="project" value="UniProtKB-KW"/>
</dbReference>
<sequence length="493" mass="54241">MSLTPSLSWSFPYRCERDSEGNDYLGVREVEGPRQIQRVVETDAALAEPGRKSQSRAQCHSPSRQCPVGQNAAKQHPAHGLQSEGTDTLKLSKAGCLKMSCWWTTGVLAVLASCFPASASLSKPSIGKVVASWGYNLDALDVATPDGYILTVHRLSAPKARNASGHFTPILIGHGLLGNSEQWLLRSDQNLAVQLVDRGFDVWLSNFRGTSYGLRHKSLSIKSHKFWDFSWHENGVIDQAAMVDFVLQTTGRPRLLSLSYSMSCTSTMVLLSERPEYNSKIMGNVFFAPSAFFRHPAGLWLFTKSAIDKCPGLIKDATARYIINDKMPFSDVPVDTLCYAAQSSNELQPVCKIFTEFAAGKPKPPISSKMMRALLSRFPAGASIRQVTHYAQSLMSAGSFRKYDFGMAKNEKLYSSPVPPSYNLSAISSPIHFFYGLGDLTVSAEDAAALSSEIPSVVSVHKVPRFNHLDFVLAKNVDEAVNKKVIDHFLSYV</sequence>
<dbReference type="AlphaFoldDB" id="A0A6P8Y9E1"/>